<evidence type="ECO:0000313" key="3">
    <source>
        <dbReference type="Proteomes" id="UP000321363"/>
    </source>
</evidence>
<dbReference type="InterPro" id="IPR055571">
    <property type="entry name" value="DUF7147"/>
</dbReference>
<evidence type="ECO:0000313" key="2">
    <source>
        <dbReference type="EMBL" id="TXC92074.1"/>
    </source>
</evidence>
<keyword evidence="2" id="KW-0808">Transferase</keyword>
<dbReference type="OrthoDB" id="2427086at2"/>
<name>A0A5C6W2F5_9BACI</name>
<dbReference type="AlphaFoldDB" id="A0A5C6W2F5"/>
<dbReference type="Proteomes" id="UP000321363">
    <property type="component" value="Unassembled WGS sequence"/>
</dbReference>
<dbReference type="RefSeq" id="WP_146946818.1">
    <property type="nucleotide sequence ID" value="NZ_VOQF01000003.1"/>
</dbReference>
<dbReference type="EMBL" id="VOQF01000003">
    <property type="protein sequence ID" value="TXC92074.1"/>
    <property type="molecule type" value="Genomic_DNA"/>
</dbReference>
<accession>A0A5C6W2F5</accession>
<keyword evidence="3" id="KW-1185">Reference proteome</keyword>
<sequence length="129" mass="15012">MIQRFIELGEGYSDIYELIDTAKANKHRVSRLIALHTKLEEKAVTSIVVVMQPTTLGDFQALYMCREGIPNPSIKANKRYQLFEELAAYLRLNIITIDVKPSTMFNEKELYHQYLIGILRLNHFIPPMR</sequence>
<proteinExistence type="predicted"/>
<evidence type="ECO:0000259" key="1">
    <source>
        <dbReference type="Pfam" id="PF23648"/>
    </source>
</evidence>
<dbReference type="GO" id="GO:0016301">
    <property type="term" value="F:kinase activity"/>
    <property type="evidence" value="ECO:0007669"/>
    <property type="project" value="UniProtKB-KW"/>
</dbReference>
<comment type="caution">
    <text evidence="2">The sequence shown here is derived from an EMBL/GenBank/DDBJ whole genome shotgun (WGS) entry which is preliminary data.</text>
</comment>
<gene>
    <name evidence="2" type="ORF">FS935_06750</name>
</gene>
<dbReference type="Pfam" id="PF23648">
    <property type="entry name" value="DUF7147"/>
    <property type="match status" value="1"/>
</dbReference>
<reference evidence="2 3" key="1">
    <citation type="journal article" date="2005" name="Int. J. Syst. Evol. Microbiol.">
        <title>Bacillus litoralis sp. nov., isolated from a tidal flat of the Yellow Sea in Korea.</title>
        <authorList>
            <person name="Yoon J.H."/>
            <person name="Oh T.K."/>
        </authorList>
    </citation>
    <scope>NUCLEOTIDE SEQUENCE [LARGE SCALE GENOMIC DNA]</scope>
    <source>
        <strain evidence="2 3">SW-211</strain>
    </source>
</reference>
<protein>
    <submittedName>
        <fullName evidence="2">Methylthioribose kinase</fullName>
    </submittedName>
</protein>
<keyword evidence="2" id="KW-0418">Kinase</keyword>
<organism evidence="2 3">
    <name type="scientific">Metabacillus litoralis</name>
    <dbReference type="NCBI Taxonomy" id="152268"/>
    <lineage>
        <taxon>Bacteria</taxon>
        <taxon>Bacillati</taxon>
        <taxon>Bacillota</taxon>
        <taxon>Bacilli</taxon>
        <taxon>Bacillales</taxon>
        <taxon>Bacillaceae</taxon>
        <taxon>Metabacillus</taxon>
    </lineage>
</organism>
<feature type="domain" description="DUF7147" evidence="1">
    <location>
        <begin position="1"/>
        <end position="125"/>
    </location>
</feature>